<dbReference type="Proteomes" id="UP001433638">
    <property type="component" value="Unassembled WGS sequence"/>
</dbReference>
<evidence type="ECO:0000256" key="5">
    <source>
        <dbReference type="RuleBase" id="RU362116"/>
    </source>
</evidence>
<dbReference type="SUPFAM" id="SSF117143">
    <property type="entry name" value="Flagellar hook protein flgE"/>
    <property type="match status" value="1"/>
</dbReference>
<keyword evidence="10" id="KW-0966">Cell projection</keyword>
<name>A0ABV1M781_9NEIS</name>
<dbReference type="Pfam" id="PF06429">
    <property type="entry name" value="Flg_bbr_C"/>
    <property type="match status" value="1"/>
</dbReference>
<evidence type="ECO:0000259" key="6">
    <source>
        <dbReference type="Pfam" id="PF00460"/>
    </source>
</evidence>
<reference evidence="10" key="1">
    <citation type="submission" date="2024-06" db="EMBL/GenBank/DDBJ databases">
        <title>Genome sequence of Vogesella sp. MAHUQ-64.</title>
        <authorList>
            <person name="Huq M.A."/>
        </authorList>
    </citation>
    <scope>NUCLEOTIDE SEQUENCE</scope>
    <source>
        <strain evidence="10">MAHUQ-64</strain>
    </source>
</reference>
<dbReference type="Pfam" id="PF22692">
    <property type="entry name" value="LlgE_F_G_D1"/>
    <property type="match status" value="1"/>
</dbReference>
<comment type="subcellular location">
    <subcellularLocation>
        <location evidence="1 5">Bacterial flagellum basal body</location>
    </subcellularLocation>
</comment>
<feature type="domain" description="Flagellar basal-body/hook protein C-terminal" evidence="7">
    <location>
        <begin position="350"/>
        <end position="393"/>
    </location>
</feature>
<organism evidence="10 11">
    <name type="scientific">Vogesella oryzagri</name>
    <dbReference type="NCBI Taxonomy" id="3160864"/>
    <lineage>
        <taxon>Bacteria</taxon>
        <taxon>Pseudomonadati</taxon>
        <taxon>Pseudomonadota</taxon>
        <taxon>Betaproteobacteria</taxon>
        <taxon>Neisseriales</taxon>
        <taxon>Chromobacteriaceae</taxon>
        <taxon>Vogesella</taxon>
    </lineage>
</organism>
<evidence type="ECO:0000259" key="7">
    <source>
        <dbReference type="Pfam" id="PF06429"/>
    </source>
</evidence>
<gene>
    <name evidence="10" type="ORF">ABNW52_15570</name>
</gene>
<protein>
    <recommendedName>
        <fullName evidence="3 5">Flagellar hook protein FlgE</fullName>
    </recommendedName>
</protein>
<comment type="similarity">
    <text evidence="2 5">Belongs to the flagella basal body rod proteins family.</text>
</comment>
<keyword evidence="10" id="KW-0282">Flagellum</keyword>
<dbReference type="InterPro" id="IPR020013">
    <property type="entry name" value="Flagellar_FlgE/F/G"/>
</dbReference>
<dbReference type="EMBL" id="JBEFLD010000008">
    <property type="protein sequence ID" value="MEQ6292032.1"/>
    <property type="molecule type" value="Genomic_DNA"/>
</dbReference>
<comment type="caution">
    <text evidence="10">The sequence shown here is derived from an EMBL/GenBank/DDBJ whole genome shotgun (WGS) entry which is preliminary data.</text>
</comment>
<evidence type="ECO:0000313" key="11">
    <source>
        <dbReference type="Proteomes" id="UP001433638"/>
    </source>
</evidence>
<keyword evidence="10" id="KW-0969">Cilium</keyword>
<dbReference type="InterPro" id="IPR037058">
    <property type="entry name" value="Falgellar_hook_FlgE_sf"/>
</dbReference>
<feature type="domain" description="Flagellar basal body rod protein N-terminal" evidence="6">
    <location>
        <begin position="4"/>
        <end position="33"/>
    </location>
</feature>
<dbReference type="InterPro" id="IPR001444">
    <property type="entry name" value="Flag_bb_rod_N"/>
</dbReference>
<dbReference type="Pfam" id="PF07559">
    <property type="entry name" value="FlgE_D2"/>
    <property type="match status" value="1"/>
</dbReference>
<dbReference type="Gene3D" id="2.60.98.20">
    <property type="entry name" value="Flagellar hook protein FlgE"/>
    <property type="match status" value="1"/>
</dbReference>
<dbReference type="InterPro" id="IPR011491">
    <property type="entry name" value="FlgE_D2"/>
</dbReference>
<dbReference type="RefSeq" id="WP_349589719.1">
    <property type="nucleotide sequence ID" value="NZ_JBEFLD010000008.1"/>
</dbReference>
<dbReference type="InterPro" id="IPR053967">
    <property type="entry name" value="LlgE_F_G-like_D1"/>
</dbReference>
<sequence>MSFEIALSGINAINDQLDTISNNIANSGTYGFKSSRANFASAYAGTQPTGVQIGSLTQSIAVGGSIISTGRSLDAAIQGRGFFVTRDAGSGATQYSRVGIFNVDKDGYLTDSYGKRAQGYAAIAGSSALGAYGDLSVPTGQVAAKASDTLQYVGNLSADWTPPSSAVFSSTDPLSFNSSAVSTVYDSLGAQHTVTQYFVKTGAGIDVHYAFDGTALGTTTALTFDTAGQLTAPAAPVALNLGTPAGAAALTVNLSYAGSTQFAGQATTTVNSTNGYASGTLTGVSLAADGTLLAQYSNGQKQSAGTLALATFPNEDALTAVSDTAWVSSAASGNALLFTPGSGMAGKLATGALEQSNVDVTSQLVGLMTAQRNYQANSKVISTENAMVQALMQAV</sequence>
<dbReference type="NCBIfam" id="TIGR03506">
    <property type="entry name" value="FlgEFG_subfam"/>
    <property type="match status" value="1"/>
</dbReference>
<proteinExistence type="inferred from homology"/>
<dbReference type="InterPro" id="IPR010930">
    <property type="entry name" value="Flg_bb/hook_C_dom"/>
</dbReference>
<feature type="domain" description="Flagellar hook protein FlgE D2" evidence="8">
    <location>
        <begin position="156"/>
        <end position="276"/>
    </location>
</feature>
<evidence type="ECO:0000256" key="3">
    <source>
        <dbReference type="ARBA" id="ARBA00019015"/>
    </source>
</evidence>
<evidence type="ECO:0000256" key="2">
    <source>
        <dbReference type="ARBA" id="ARBA00009677"/>
    </source>
</evidence>
<evidence type="ECO:0000259" key="8">
    <source>
        <dbReference type="Pfam" id="PF07559"/>
    </source>
</evidence>
<keyword evidence="11" id="KW-1185">Reference proteome</keyword>
<dbReference type="InterPro" id="IPR037925">
    <property type="entry name" value="FlgE/F/G-like"/>
</dbReference>
<evidence type="ECO:0000256" key="1">
    <source>
        <dbReference type="ARBA" id="ARBA00004117"/>
    </source>
</evidence>
<dbReference type="PANTHER" id="PTHR30435">
    <property type="entry name" value="FLAGELLAR PROTEIN"/>
    <property type="match status" value="1"/>
</dbReference>
<evidence type="ECO:0000256" key="4">
    <source>
        <dbReference type="ARBA" id="ARBA00023143"/>
    </source>
</evidence>
<dbReference type="PANTHER" id="PTHR30435:SF1">
    <property type="entry name" value="FLAGELLAR HOOK PROTEIN FLGE"/>
    <property type="match status" value="1"/>
</dbReference>
<feature type="domain" description="Flagellar hook protein FlgE/F/G-like D1" evidence="9">
    <location>
        <begin position="76"/>
        <end position="126"/>
    </location>
</feature>
<evidence type="ECO:0000313" key="10">
    <source>
        <dbReference type="EMBL" id="MEQ6292032.1"/>
    </source>
</evidence>
<comment type="function">
    <text evidence="5">A flexible structure which links the flagellar filament to the drive apparatus in the basal body.</text>
</comment>
<accession>A0ABV1M781</accession>
<evidence type="ECO:0000259" key="9">
    <source>
        <dbReference type="Pfam" id="PF22692"/>
    </source>
</evidence>
<dbReference type="Pfam" id="PF00460">
    <property type="entry name" value="Flg_bb_rod"/>
    <property type="match status" value="1"/>
</dbReference>
<keyword evidence="4 5" id="KW-0975">Bacterial flagellum</keyword>